<dbReference type="EMBL" id="JAIWYP010000001">
    <property type="protein sequence ID" value="KAH3883087.1"/>
    <property type="molecule type" value="Genomic_DNA"/>
</dbReference>
<protein>
    <submittedName>
        <fullName evidence="1">Uncharacterized protein</fullName>
    </submittedName>
</protein>
<dbReference type="AlphaFoldDB" id="A0A9D4MSJ4"/>
<proteinExistence type="predicted"/>
<reference evidence="1" key="2">
    <citation type="submission" date="2020-11" db="EMBL/GenBank/DDBJ databases">
        <authorList>
            <person name="McCartney M.A."/>
            <person name="Auch B."/>
            <person name="Kono T."/>
            <person name="Mallez S."/>
            <person name="Becker A."/>
            <person name="Gohl D.M."/>
            <person name="Silverstein K.A.T."/>
            <person name="Koren S."/>
            <person name="Bechman K.B."/>
            <person name="Herman A."/>
            <person name="Abrahante J.E."/>
            <person name="Garbe J."/>
        </authorList>
    </citation>
    <scope>NUCLEOTIDE SEQUENCE</scope>
    <source>
        <strain evidence="1">Duluth1</strain>
        <tissue evidence="1">Whole animal</tissue>
    </source>
</reference>
<accession>A0A9D4MSJ4</accession>
<sequence>MLYNEDFSVFASVSDSPVVAENSVEPTVRDLLTLLQNVSGRLEAMERKIGVIENIEKRMGAMEKDMNNLWVAIENKVKKSGRARDAHQGQDRWC</sequence>
<reference evidence="1" key="1">
    <citation type="journal article" date="2019" name="bioRxiv">
        <title>The Genome of the Zebra Mussel, Dreissena polymorpha: A Resource for Invasive Species Research.</title>
        <authorList>
            <person name="McCartney M.A."/>
            <person name="Auch B."/>
            <person name="Kono T."/>
            <person name="Mallez S."/>
            <person name="Zhang Y."/>
            <person name="Obille A."/>
            <person name="Becker A."/>
            <person name="Abrahante J.E."/>
            <person name="Garbe J."/>
            <person name="Badalamenti J.P."/>
            <person name="Herman A."/>
            <person name="Mangelson H."/>
            <person name="Liachko I."/>
            <person name="Sullivan S."/>
            <person name="Sone E.D."/>
            <person name="Koren S."/>
            <person name="Silverstein K.A.T."/>
            <person name="Beckman K.B."/>
            <person name="Gohl D.M."/>
        </authorList>
    </citation>
    <scope>NUCLEOTIDE SEQUENCE</scope>
    <source>
        <strain evidence="1">Duluth1</strain>
        <tissue evidence="1">Whole animal</tissue>
    </source>
</reference>
<gene>
    <name evidence="1" type="ORF">DPMN_007037</name>
</gene>
<keyword evidence="2" id="KW-1185">Reference proteome</keyword>
<evidence type="ECO:0000313" key="1">
    <source>
        <dbReference type="EMBL" id="KAH3883087.1"/>
    </source>
</evidence>
<organism evidence="1 2">
    <name type="scientific">Dreissena polymorpha</name>
    <name type="common">Zebra mussel</name>
    <name type="synonym">Mytilus polymorpha</name>
    <dbReference type="NCBI Taxonomy" id="45954"/>
    <lineage>
        <taxon>Eukaryota</taxon>
        <taxon>Metazoa</taxon>
        <taxon>Spiralia</taxon>
        <taxon>Lophotrochozoa</taxon>
        <taxon>Mollusca</taxon>
        <taxon>Bivalvia</taxon>
        <taxon>Autobranchia</taxon>
        <taxon>Heteroconchia</taxon>
        <taxon>Euheterodonta</taxon>
        <taxon>Imparidentia</taxon>
        <taxon>Neoheterodontei</taxon>
        <taxon>Myida</taxon>
        <taxon>Dreissenoidea</taxon>
        <taxon>Dreissenidae</taxon>
        <taxon>Dreissena</taxon>
    </lineage>
</organism>
<dbReference type="Proteomes" id="UP000828390">
    <property type="component" value="Unassembled WGS sequence"/>
</dbReference>
<evidence type="ECO:0000313" key="2">
    <source>
        <dbReference type="Proteomes" id="UP000828390"/>
    </source>
</evidence>
<name>A0A9D4MSJ4_DREPO</name>
<comment type="caution">
    <text evidence="1">The sequence shown here is derived from an EMBL/GenBank/DDBJ whole genome shotgun (WGS) entry which is preliminary data.</text>
</comment>